<gene>
    <name evidence="1" type="ORF">A1OK_01700</name>
</gene>
<sequence>MNNVALPVWSASTFFTYRLSMRQQRKAARQRHITEQIISKNSRRERSRLEEIMMNHLKDTIFPL</sequence>
<name>A0A1E5C9Q0_9GAMM</name>
<dbReference type="Proteomes" id="UP000095039">
    <property type="component" value="Unassembled WGS sequence"/>
</dbReference>
<organism evidence="1 2">
    <name type="scientific">Enterovibrio norvegicus FF-454</name>
    <dbReference type="NCBI Taxonomy" id="1185651"/>
    <lineage>
        <taxon>Bacteria</taxon>
        <taxon>Pseudomonadati</taxon>
        <taxon>Pseudomonadota</taxon>
        <taxon>Gammaproteobacteria</taxon>
        <taxon>Vibrionales</taxon>
        <taxon>Vibrionaceae</taxon>
        <taxon>Enterovibrio</taxon>
    </lineage>
</organism>
<keyword evidence="2" id="KW-1185">Reference proteome</keyword>
<dbReference type="AlphaFoldDB" id="A0A1E5C9Q0"/>
<dbReference type="EMBL" id="AJWN02000040">
    <property type="protein sequence ID" value="OEE62248.1"/>
    <property type="molecule type" value="Genomic_DNA"/>
</dbReference>
<accession>A0A1E5C9Q0</accession>
<comment type="caution">
    <text evidence="1">The sequence shown here is derived from an EMBL/GenBank/DDBJ whole genome shotgun (WGS) entry which is preliminary data.</text>
</comment>
<evidence type="ECO:0000313" key="1">
    <source>
        <dbReference type="EMBL" id="OEE62248.1"/>
    </source>
</evidence>
<protein>
    <submittedName>
        <fullName evidence="1">Uncharacterized protein</fullName>
    </submittedName>
</protein>
<evidence type="ECO:0000313" key="2">
    <source>
        <dbReference type="Proteomes" id="UP000095039"/>
    </source>
</evidence>
<reference evidence="1 2" key="1">
    <citation type="journal article" date="2012" name="Science">
        <title>Ecological populations of bacteria act as socially cohesive units of antibiotic production and resistance.</title>
        <authorList>
            <person name="Cordero O.X."/>
            <person name="Wildschutte H."/>
            <person name="Kirkup B."/>
            <person name="Proehl S."/>
            <person name="Ngo L."/>
            <person name="Hussain F."/>
            <person name="Le Roux F."/>
            <person name="Mincer T."/>
            <person name="Polz M.F."/>
        </authorList>
    </citation>
    <scope>NUCLEOTIDE SEQUENCE [LARGE SCALE GENOMIC DNA]</scope>
    <source>
        <strain evidence="1 2">FF-454</strain>
    </source>
</reference>
<proteinExistence type="predicted"/>